<keyword evidence="3" id="KW-0479">Metal-binding</keyword>
<evidence type="ECO:0000256" key="6">
    <source>
        <dbReference type="ARBA" id="ARBA00022833"/>
    </source>
</evidence>
<accession>A0A9X1KUH6</accession>
<dbReference type="EMBL" id="JAIXNE010000001">
    <property type="protein sequence ID" value="MCA6073518.1"/>
    <property type="molecule type" value="Genomic_DNA"/>
</dbReference>
<evidence type="ECO:0000313" key="11">
    <source>
        <dbReference type="Proteomes" id="UP001139409"/>
    </source>
</evidence>
<evidence type="ECO:0000256" key="8">
    <source>
        <dbReference type="NCBIfam" id="TIGR01224"/>
    </source>
</evidence>
<organism evidence="10 11">
    <name type="scientific">Fulvivirga sedimenti</name>
    <dbReference type="NCBI Taxonomy" id="2879465"/>
    <lineage>
        <taxon>Bacteria</taxon>
        <taxon>Pseudomonadati</taxon>
        <taxon>Bacteroidota</taxon>
        <taxon>Cytophagia</taxon>
        <taxon>Cytophagales</taxon>
        <taxon>Fulvivirgaceae</taxon>
        <taxon>Fulvivirga</taxon>
    </lineage>
</organism>
<feature type="domain" description="Amidohydrolase-related" evidence="9">
    <location>
        <begin position="69"/>
        <end position="408"/>
    </location>
</feature>
<evidence type="ECO:0000256" key="7">
    <source>
        <dbReference type="ARBA" id="ARBA00023004"/>
    </source>
</evidence>
<evidence type="ECO:0000256" key="4">
    <source>
        <dbReference type="ARBA" id="ARBA00022801"/>
    </source>
</evidence>
<reference evidence="10" key="1">
    <citation type="submission" date="2021-09" db="EMBL/GenBank/DDBJ databases">
        <title>Fulvivirga sp. isolated from coastal sediment.</title>
        <authorList>
            <person name="Yu H."/>
        </authorList>
    </citation>
    <scope>NUCLEOTIDE SEQUENCE</scope>
    <source>
        <strain evidence="10">1062</strain>
    </source>
</reference>
<dbReference type="InterPro" id="IPR005920">
    <property type="entry name" value="HutI"/>
</dbReference>
<evidence type="ECO:0000259" key="9">
    <source>
        <dbReference type="Pfam" id="PF01979"/>
    </source>
</evidence>
<dbReference type="InterPro" id="IPR006680">
    <property type="entry name" value="Amidohydro-rel"/>
</dbReference>
<dbReference type="InterPro" id="IPR011059">
    <property type="entry name" value="Metal-dep_hydrolase_composite"/>
</dbReference>
<dbReference type="InterPro" id="IPR032466">
    <property type="entry name" value="Metal_Hydrolase"/>
</dbReference>
<dbReference type="GO" id="GO:0046872">
    <property type="term" value="F:metal ion binding"/>
    <property type="evidence" value="ECO:0007669"/>
    <property type="project" value="UniProtKB-KW"/>
</dbReference>
<comment type="pathway">
    <text evidence="1">Amino-acid degradation.</text>
</comment>
<keyword evidence="5" id="KW-0369">Histidine metabolism</keyword>
<dbReference type="SUPFAM" id="SSF51556">
    <property type="entry name" value="Metallo-dependent hydrolases"/>
    <property type="match status" value="1"/>
</dbReference>
<keyword evidence="11" id="KW-1185">Reference proteome</keyword>
<dbReference type="GO" id="GO:0050480">
    <property type="term" value="F:imidazolonepropionase activity"/>
    <property type="evidence" value="ECO:0007669"/>
    <property type="project" value="UniProtKB-UniRule"/>
</dbReference>
<keyword evidence="4 10" id="KW-0378">Hydrolase</keyword>
<dbReference type="RefSeq" id="WP_225696634.1">
    <property type="nucleotide sequence ID" value="NZ_JAIXNE010000001.1"/>
</dbReference>
<dbReference type="NCBIfam" id="TIGR01224">
    <property type="entry name" value="hutI"/>
    <property type="match status" value="1"/>
</dbReference>
<dbReference type="AlphaFoldDB" id="A0A9X1KUH6"/>
<gene>
    <name evidence="10" type="primary">hutI</name>
    <name evidence="10" type="ORF">LDX50_01505</name>
</gene>
<dbReference type="PANTHER" id="PTHR42752:SF1">
    <property type="entry name" value="IMIDAZOLONEPROPIONASE-RELATED"/>
    <property type="match status" value="1"/>
</dbReference>
<dbReference type="EC" id="3.5.2.7" evidence="2 8"/>
<dbReference type="SUPFAM" id="SSF51338">
    <property type="entry name" value="Composite domain of metallo-dependent hydrolases"/>
    <property type="match status" value="2"/>
</dbReference>
<dbReference type="Pfam" id="PF01979">
    <property type="entry name" value="Amidohydro_1"/>
    <property type="match status" value="1"/>
</dbReference>
<dbReference type="Proteomes" id="UP001139409">
    <property type="component" value="Unassembled WGS sequence"/>
</dbReference>
<dbReference type="GO" id="GO:0019556">
    <property type="term" value="P:L-histidine catabolic process to glutamate and formamide"/>
    <property type="evidence" value="ECO:0007669"/>
    <property type="project" value="UniProtKB-UniRule"/>
</dbReference>
<comment type="caution">
    <text evidence="10">The sequence shown here is derived from an EMBL/GenBank/DDBJ whole genome shotgun (WGS) entry which is preliminary data.</text>
</comment>
<dbReference type="Gene3D" id="2.30.40.10">
    <property type="entry name" value="Urease, subunit C, domain 1"/>
    <property type="match status" value="1"/>
</dbReference>
<evidence type="ECO:0000256" key="5">
    <source>
        <dbReference type="ARBA" id="ARBA00022808"/>
    </source>
</evidence>
<dbReference type="PANTHER" id="PTHR42752">
    <property type="entry name" value="IMIDAZOLONEPROPIONASE"/>
    <property type="match status" value="1"/>
</dbReference>
<evidence type="ECO:0000256" key="3">
    <source>
        <dbReference type="ARBA" id="ARBA00022723"/>
    </source>
</evidence>
<keyword evidence="7" id="KW-0408">Iron</keyword>
<keyword evidence="6" id="KW-0862">Zinc</keyword>
<evidence type="ECO:0000313" key="10">
    <source>
        <dbReference type="EMBL" id="MCA6073518.1"/>
    </source>
</evidence>
<name>A0A9X1KUH6_9BACT</name>
<protein>
    <recommendedName>
        <fullName evidence="2 8">Imidazolonepropionase</fullName>
        <ecNumber evidence="2 8">3.5.2.7</ecNumber>
    </recommendedName>
</protein>
<proteinExistence type="predicted"/>
<dbReference type="Gene3D" id="3.20.20.140">
    <property type="entry name" value="Metal-dependent hydrolases"/>
    <property type="match status" value="1"/>
</dbReference>
<sequence length="413" mass="44304">MIILHGPFKKVISLGGLSMRGPLSDSDVTEISDAGILTENGKIIEIGNYAHLQSANPEAKNDHAGENMVVMPGFIDAHTHLCWAKDRVLDYALRVAGKSYLEIAEAGGGIWSSVLKTREASDDELIRRTVERAQRHLNDGITTIEVKSGYGLSVAAELKLLHAINEANKLTEAGLIPTCLAAHMKPRDFQGTGRAYLEVLLQELLPQIKSDGLANRIDIFIEKTAFNPADSLYYLQEAGKMGFDITVHADQFSVGGSEVGIEVNARSVDHLEASGEGEISLISASETTAVALPGASLGLGMAFTPARNILDKGGKLAIASDWNPGSAPMGDLVMQASVLGTFEKLTIAETLAGITFRAADALGLADRGKLEPGEWADMQAYDTDDYRAVFYQQGRLKPSVVWKSGRPVTVTVD</sequence>
<evidence type="ECO:0000256" key="2">
    <source>
        <dbReference type="ARBA" id="ARBA00012864"/>
    </source>
</evidence>
<evidence type="ECO:0000256" key="1">
    <source>
        <dbReference type="ARBA" id="ARBA00005023"/>
    </source>
</evidence>
<dbReference type="GO" id="GO:0005737">
    <property type="term" value="C:cytoplasm"/>
    <property type="evidence" value="ECO:0007669"/>
    <property type="project" value="UniProtKB-UniRule"/>
</dbReference>